<gene>
    <name evidence="2" type="ORF">LCGC14_1101770</name>
</gene>
<reference evidence="2" key="1">
    <citation type="journal article" date="2015" name="Nature">
        <title>Complex archaea that bridge the gap between prokaryotes and eukaryotes.</title>
        <authorList>
            <person name="Spang A."/>
            <person name="Saw J.H."/>
            <person name="Jorgensen S.L."/>
            <person name="Zaremba-Niedzwiedzka K."/>
            <person name="Martijn J."/>
            <person name="Lind A.E."/>
            <person name="van Eijk R."/>
            <person name="Schleper C."/>
            <person name="Guy L."/>
            <person name="Ettema T.J."/>
        </authorList>
    </citation>
    <scope>NUCLEOTIDE SEQUENCE</scope>
</reference>
<feature type="region of interest" description="Disordered" evidence="1">
    <location>
        <begin position="1"/>
        <end position="36"/>
    </location>
</feature>
<dbReference type="EMBL" id="LAZR01004970">
    <property type="protein sequence ID" value="KKN04014.1"/>
    <property type="molecule type" value="Genomic_DNA"/>
</dbReference>
<accession>A0A0F9MDS8</accession>
<name>A0A0F9MDS8_9ZZZZ</name>
<proteinExistence type="predicted"/>
<evidence type="ECO:0000256" key="1">
    <source>
        <dbReference type="SAM" id="MobiDB-lite"/>
    </source>
</evidence>
<protein>
    <submittedName>
        <fullName evidence="2">Uncharacterized protein</fullName>
    </submittedName>
</protein>
<comment type="caution">
    <text evidence="2">The sequence shown here is derived from an EMBL/GenBank/DDBJ whole genome shotgun (WGS) entry which is preliminary data.</text>
</comment>
<dbReference type="AlphaFoldDB" id="A0A0F9MDS8"/>
<sequence length="161" mass="17998">MAKPPKKTPPKPAPRFGKDQPAHYSGKKGRSGGKRDMRATIRHGLKAGQLPQGCKYIEIRLNIFRRRLEDAVLQTKGNVSLVSAAAIQTALRWERHGALAQRWLRLKANELKPAELLQFSREIARASTERDRALAMLDLDVKPELITLTKYLDVGHGDGEA</sequence>
<evidence type="ECO:0000313" key="2">
    <source>
        <dbReference type="EMBL" id="KKN04014.1"/>
    </source>
</evidence>
<organism evidence="2">
    <name type="scientific">marine sediment metagenome</name>
    <dbReference type="NCBI Taxonomy" id="412755"/>
    <lineage>
        <taxon>unclassified sequences</taxon>
        <taxon>metagenomes</taxon>
        <taxon>ecological metagenomes</taxon>
    </lineage>
</organism>